<dbReference type="EMBL" id="SVBY01000011">
    <property type="protein sequence ID" value="MBE6092073.1"/>
    <property type="molecule type" value="Genomic_DNA"/>
</dbReference>
<evidence type="ECO:0000259" key="1">
    <source>
        <dbReference type="Pfam" id="PF13614"/>
    </source>
</evidence>
<accession>A0A927WSR0</accession>
<dbReference type="Proteomes" id="UP000761380">
    <property type="component" value="Unassembled WGS sequence"/>
</dbReference>
<sequence length="254" mass="28515">MRTINICNLKGGVAKTTTSINMACNLADMGRRVLLIDNDKQANASQFFDRHSYEAPSLAEVLTGKASAEEAICQTDYHNLEILPANMNLLAADKEILMDEDVPQHEHLRMALSGIGDKYDFCIIDNAPDVSMSVINALVAGDDYIIPVKIDQYAFDGVGIMVDTANQVRDNYNPKLNFCGCIITSYRFNDVNRTGAACLENSQYKMFRTKIHWTAKIDESTFAGKPIREYSPRSWAARNYQQMTAEYLDMIREA</sequence>
<gene>
    <name evidence="2" type="ORF">E7201_02670</name>
</gene>
<dbReference type="InterPro" id="IPR050678">
    <property type="entry name" value="DNA_Partitioning_ATPase"/>
</dbReference>
<dbReference type="SUPFAM" id="SSF52540">
    <property type="entry name" value="P-loop containing nucleoside triphosphate hydrolases"/>
    <property type="match status" value="1"/>
</dbReference>
<comment type="caution">
    <text evidence="2">The sequence shown here is derived from an EMBL/GenBank/DDBJ whole genome shotgun (WGS) entry which is preliminary data.</text>
</comment>
<reference evidence="2" key="1">
    <citation type="submission" date="2019-04" db="EMBL/GenBank/DDBJ databases">
        <title>Evolution of Biomass-Degrading Anaerobic Consortia Revealed by Metagenomics.</title>
        <authorList>
            <person name="Peng X."/>
        </authorList>
    </citation>
    <scope>NUCLEOTIDE SEQUENCE</scope>
    <source>
        <strain evidence="2">SIG240</strain>
    </source>
</reference>
<proteinExistence type="predicted"/>
<evidence type="ECO:0000313" key="3">
    <source>
        <dbReference type="Proteomes" id="UP000761380"/>
    </source>
</evidence>
<protein>
    <submittedName>
        <fullName evidence="2">ParA family protein</fullName>
    </submittedName>
</protein>
<name>A0A927WSR0_SELRU</name>
<dbReference type="Pfam" id="PF13614">
    <property type="entry name" value="AAA_31"/>
    <property type="match status" value="1"/>
</dbReference>
<dbReference type="CDD" id="cd02042">
    <property type="entry name" value="ParAB_family"/>
    <property type="match status" value="1"/>
</dbReference>
<dbReference type="InterPro" id="IPR025669">
    <property type="entry name" value="AAA_dom"/>
</dbReference>
<feature type="domain" description="AAA" evidence="1">
    <location>
        <begin position="1"/>
        <end position="177"/>
    </location>
</feature>
<dbReference type="InterPro" id="IPR027417">
    <property type="entry name" value="P-loop_NTPase"/>
</dbReference>
<dbReference type="Gene3D" id="3.40.50.300">
    <property type="entry name" value="P-loop containing nucleotide triphosphate hydrolases"/>
    <property type="match status" value="1"/>
</dbReference>
<evidence type="ECO:0000313" key="2">
    <source>
        <dbReference type="EMBL" id="MBE6092073.1"/>
    </source>
</evidence>
<dbReference type="PANTHER" id="PTHR13696:SF52">
    <property type="entry name" value="PARA FAMILY PROTEIN CT_582"/>
    <property type="match status" value="1"/>
</dbReference>
<dbReference type="PIRSF" id="PIRSF009320">
    <property type="entry name" value="Nuc_binding_HP_1000"/>
    <property type="match status" value="1"/>
</dbReference>
<dbReference type="PANTHER" id="PTHR13696">
    <property type="entry name" value="P-LOOP CONTAINING NUCLEOSIDE TRIPHOSPHATE HYDROLASE"/>
    <property type="match status" value="1"/>
</dbReference>
<dbReference type="AlphaFoldDB" id="A0A927WSR0"/>
<organism evidence="2 3">
    <name type="scientific">Selenomonas ruminantium</name>
    <dbReference type="NCBI Taxonomy" id="971"/>
    <lineage>
        <taxon>Bacteria</taxon>
        <taxon>Bacillati</taxon>
        <taxon>Bacillota</taxon>
        <taxon>Negativicutes</taxon>
        <taxon>Selenomonadales</taxon>
        <taxon>Selenomonadaceae</taxon>
        <taxon>Selenomonas</taxon>
    </lineage>
</organism>